<keyword evidence="3" id="KW-1185">Reference proteome</keyword>
<sequence>MEMNDLMIMLNARSLNLEMDSWEWKWNKDKKFSVKSFYNVLLRFHKEYVAPIEPFPHKLVWEAKIPLNAKFFCWSLFRGRILTKDKLFDRNISGDNLCILCNDNKVETSLHLFLDCSVSAQVWQALIGHLTRAGIILAAESVKMFLTNWPSLHSRGFGEIIWDILPFAALWVIWNHRNRLIFEQEPVEVNKMVQQIKNTVWAWLDVEWNYRSRKKDHKFSDFICNWAGLITDQW</sequence>
<dbReference type="Pfam" id="PF13966">
    <property type="entry name" value="zf-RVT"/>
    <property type="match status" value="1"/>
</dbReference>
<organism evidence="2 3">
    <name type="scientific">Thalictrum thalictroides</name>
    <name type="common">Rue-anemone</name>
    <name type="synonym">Anemone thalictroides</name>
    <dbReference type="NCBI Taxonomy" id="46969"/>
    <lineage>
        <taxon>Eukaryota</taxon>
        <taxon>Viridiplantae</taxon>
        <taxon>Streptophyta</taxon>
        <taxon>Embryophyta</taxon>
        <taxon>Tracheophyta</taxon>
        <taxon>Spermatophyta</taxon>
        <taxon>Magnoliopsida</taxon>
        <taxon>Ranunculales</taxon>
        <taxon>Ranunculaceae</taxon>
        <taxon>Thalictroideae</taxon>
        <taxon>Thalictrum</taxon>
    </lineage>
</organism>
<dbReference type="AlphaFoldDB" id="A0A7J6XEF4"/>
<evidence type="ECO:0000313" key="3">
    <source>
        <dbReference type="Proteomes" id="UP000554482"/>
    </source>
</evidence>
<evidence type="ECO:0000313" key="2">
    <source>
        <dbReference type="EMBL" id="KAF5208124.1"/>
    </source>
</evidence>
<dbReference type="EMBL" id="JABWDY010000429">
    <property type="protein sequence ID" value="KAF5208124.1"/>
    <property type="molecule type" value="Genomic_DNA"/>
</dbReference>
<dbReference type="Proteomes" id="UP000554482">
    <property type="component" value="Unassembled WGS sequence"/>
</dbReference>
<evidence type="ECO:0000259" key="1">
    <source>
        <dbReference type="Pfam" id="PF13966"/>
    </source>
</evidence>
<reference evidence="2 3" key="1">
    <citation type="submission" date="2020-06" db="EMBL/GenBank/DDBJ databases">
        <title>Transcriptomic and genomic resources for Thalictrum thalictroides and T. hernandezii: Facilitating candidate gene discovery in an emerging model plant lineage.</title>
        <authorList>
            <person name="Arias T."/>
            <person name="Riano-Pachon D.M."/>
            <person name="Di Stilio V.S."/>
        </authorList>
    </citation>
    <scope>NUCLEOTIDE SEQUENCE [LARGE SCALE GENOMIC DNA]</scope>
    <source>
        <strain evidence="3">cv. WT478/WT964</strain>
        <tissue evidence="2">Leaves</tissue>
    </source>
</reference>
<proteinExistence type="predicted"/>
<name>A0A7J6XEF4_THATH</name>
<comment type="caution">
    <text evidence="2">The sequence shown here is derived from an EMBL/GenBank/DDBJ whole genome shotgun (WGS) entry which is preliminary data.</text>
</comment>
<accession>A0A7J6XEF4</accession>
<dbReference type="InterPro" id="IPR026960">
    <property type="entry name" value="RVT-Znf"/>
</dbReference>
<gene>
    <name evidence="2" type="ORF">FRX31_002289</name>
</gene>
<dbReference type="OrthoDB" id="696485at2759"/>
<protein>
    <recommendedName>
        <fullName evidence="1">Reverse transcriptase zinc-binding domain-containing protein</fullName>
    </recommendedName>
</protein>
<feature type="domain" description="Reverse transcriptase zinc-binding" evidence="1">
    <location>
        <begin position="32"/>
        <end position="123"/>
    </location>
</feature>